<dbReference type="Proteomes" id="UP001214757">
    <property type="component" value="Unassembled WGS sequence"/>
</dbReference>
<dbReference type="SUPFAM" id="SSF54637">
    <property type="entry name" value="Thioesterase/thiol ester dehydrase-isomerase"/>
    <property type="match status" value="1"/>
</dbReference>
<evidence type="ECO:0000259" key="2">
    <source>
        <dbReference type="Pfam" id="PF03061"/>
    </source>
</evidence>
<dbReference type="RefSeq" id="WP_273578554.1">
    <property type="nucleotide sequence ID" value="NZ_JAQRFO010000004.1"/>
</dbReference>
<gene>
    <name evidence="3" type="primary">paaI</name>
    <name evidence="3" type="ORF">PSI22_03095</name>
</gene>
<dbReference type="Gene3D" id="3.10.129.10">
    <property type="entry name" value="Hotdog Thioesterase"/>
    <property type="match status" value="1"/>
</dbReference>
<dbReference type="EC" id="3.1.2.-" evidence="3"/>
<evidence type="ECO:0000313" key="3">
    <source>
        <dbReference type="EMBL" id="MDC9620643.1"/>
    </source>
</evidence>
<dbReference type="InterPro" id="IPR006683">
    <property type="entry name" value="Thioestr_dom"/>
</dbReference>
<dbReference type="NCBIfam" id="TIGR00369">
    <property type="entry name" value="unchar_dom_1"/>
    <property type="match status" value="1"/>
</dbReference>
<dbReference type="PANTHER" id="PTHR42856:SF1">
    <property type="entry name" value="ACYL-COENZYME A THIOESTERASE PAAI"/>
    <property type="match status" value="1"/>
</dbReference>
<dbReference type="PANTHER" id="PTHR42856">
    <property type="entry name" value="ACYL-COENZYME A THIOESTERASE PAAI"/>
    <property type="match status" value="1"/>
</dbReference>
<organism evidence="3 4">
    <name type="scientific">Xenorhabdus aichiensis</name>
    <dbReference type="NCBI Taxonomy" id="3025874"/>
    <lineage>
        <taxon>Bacteria</taxon>
        <taxon>Pseudomonadati</taxon>
        <taxon>Pseudomonadota</taxon>
        <taxon>Gammaproteobacteria</taxon>
        <taxon>Enterobacterales</taxon>
        <taxon>Morganellaceae</taxon>
        <taxon>Xenorhabdus</taxon>
    </lineage>
</organism>
<accession>A0ABT5LYZ5</accession>
<reference evidence="3 4" key="1">
    <citation type="submission" date="2023-02" db="EMBL/GenBank/DDBJ databases">
        <title>Entomopathogenic bacteria.</title>
        <authorList>
            <person name="Machado R.A."/>
        </authorList>
    </citation>
    <scope>NUCLEOTIDE SEQUENCE [LARGE SCALE GENOMIC DNA]</scope>
    <source>
        <strain evidence="3 4">XENO-7</strain>
    </source>
</reference>
<dbReference type="InterPro" id="IPR003736">
    <property type="entry name" value="PAAI_dom"/>
</dbReference>
<comment type="caution">
    <text evidence="3">The sequence shown here is derived from an EMBL/GenBank/DDBJ whole genome shotgun (WGS) entry which is preliminary data.</text>
</comment>
<dbReference type="InterPro" id="IPR029069">
    <property type="entry name" value="HotDog_dom_sf"/>
</dbReference>
<sequence length="151" mass="16191">MSANTSSQLAQRCIEAMYAKDACAQNMGMHIDHVDTGVAQVSMTIKPDMLNGHQSCHGGILFSLADTTFAYACNSEGLAAVASGCSIDFIRPAFSGDHLTATAFMQHQGKTTGLYDVKIINQDGKIVAFFRGHAHRLGHSILKESQGEQQS</sequence>
<evidence type="ECO:0000313" key="4">
    <source>
        <dbReference type="Proteomes" id="UP001214757"/>
    </source>
</evidence>
<dbReference type="EMBL" id="JAQRFO010000004">
    <property type="protein sequence ID" value="MDC9620643.1"/>
    <property type="molecule type" value="Genomic_DNA"/>
</dbReference>
<dbReference type="GO" id="GO:0016787">
    <property type="term" value="F:hydrolase activity"/>
    <property type="evidence" value="ECO:0007669"/>
    <property type="project" value="UniProtKB-KW"/>
</dbReference>
<keyword evidence="4" id="KW-1185">Reference proteome</keyword>
<proteinExistence type="predicted"/>
<protein>
    <submittedName>
        <fullName evidence="3">Hydroxyphenylacetyl-CoA thioesterase PaaI</fullName>
        <ecNumber evidence="3">3.1.2.-</ecNumber>
    </submittedName>
</protein>
<dbReference type="NCBIfam" id="TIGR02286">
    <property type="entry name" value="PaaD"/>
    <property type="match status" value="1"/>
</dbReference>
<name>A0ABT5LYZ5_9GAMM</name>
<evidence type="ECO:0000256" key="1">
    <source>
        <dbReference type="ARBA" id="ARBA00022801"/>
    </source>
</evidence>
<dbReference type="InterPro" id="IPR052723">
    <property type="entry name" value="Acyl-CoA_thioesterase_PaaI"/>
</dbReference>
<dbReference type="InterPro" id="IPR011973">
    <property type="entry name" value="PaaD"/>
</dbReference>
<keyword evidence="1 3" id="KW-0378">Hydrolase</keyword>
<feature type="domain" description="Thioesterase" evidence="2">
    <location>
        <begin position="54"/>
        <end position="127"/>
    </location>
</feature>
<dbReference type="CDD" id="cd03443">
    <property type="entry name" value="PaaI_thioesterase"/>
    <property type="match status" value="1"/>
</dbReference>
<dbReference type="Pfam" id="PF03061">
    <property type="entry name" value="4HBT"/>
    <property type="match status" value="1"/>
</dbReference>